<dbReference type="Proteomes" id="UP000184932">
    <property type="component" value="Unassembled WGS sequence"/>
</dbReference>
<dbReference type="PROSITE" id="PS50937">
    <property type="entry name" value="HTH_MERR_2"/>
    <property type="match status" value="1"/>
</dbReference>
<feature type="region of interest" description="Disordered" evidence="1">
    <location>
        <begin position="277"/>
        <end position="384"/>
    </location>
</feature>
<dbReference type="InterPro" id="IPR009061">
    <property type="entry name" value="DNA-bd_dom_put_sf"/>
</dbReference>
<evidence type="ECO:0000259" key="2">
    <source>
        <dbReference type="PROSITE" id="PS50937"/>
    </source>
</evidence>
<dbReference type="Pfam" id="PF13411">
    <property type="entry name" value="MerR_1"/>
    <property type="match status" value="1"/>
</dbReference>
<keyword evidence="4" id="KW-1185">Reference proteome</keyword>
<name>A0A1N6FB38_9RHOB</name>
<reference evidence="4" key="1">
    <citation type="submission" date="2016-11" db="EMBL/GenBank/DDBJ databases">
        <authorList>
            <person name="Varghese N."/>
            <person name="Submissions S."/>
        </authorList>
    </citation>
    <scope>NUCLEOTIDE SEQUENCE [LARGE SCALE GENOMIC DNA]</scope>
    <source>
        <strain evidence="4">DSM 29440</strain>
    </source>
</reference>
<feature type="domain" description="HTH merR-type" evidence="2">
    <location>
        <begin position="10"/>
        <end position="78"/>
    </location>
</feature>
<accession>A0A1N6FB38</accession>
<gene>
    <name evidence="3" type="ORF">SAMN05444002_1523</name>
</gene>
<dbReference type="STRING" id="1217970.SAMN05444002_1523"/>
<protein>
    <submittedName>
        <fullName evidence="3">MerR HTH family regulatory protein</fullName>
    </submittedName>
</protein>
<dbReference type="EMBL" id="FSRL01000001">
    <property type="protein sequence ID" value="SIN92406.1"/>
    <property type="molecule type" value="Genomic_DNA"/>
</dbReference>
<evidence type="ECO:0000256" key="1">
    <source>
        <dbReference type="SAM" id="MobiDB-lite"/>
    </source>
</evidence>
<feature type="compositionally biased region" description="Basic and acidic residues" evidence="1">
    <location>
        <begin position="356"/>
        <end position="365"/>
    </location>
</feature>
<organism evidence="3 4">
    <name type="scientific">Vannielia litorea</name>
    <dbReference type="NCBI Taxonomy" id="1217970"/>
    <lineage>
        <taxon>Bacteria</taxon>
        <taxon>Pseudomonadati</taxon>
        <taxon>Pseudomonadota</taxon>
        <taxon>Alphaproteobacteria</taxon>
        <taxon>Rhodobacterales</taxon>
        <taxon>Paracoccaceae</taxon>
        <taxon>Vannielia</taxon>
    </lineage>
</organism>
<dbReference type="CDD" id="cd04765">
    <property type="entry name" value="HTH_MlrA-like_sg2"/>
    <property type="match status" value="1"/>
</dbReference>
<dbReference type="SMART" id="SM00422">
    <property type="entry name" value="HTH_MERR"/>
    <property type="match status" value="1"/>
</dbReference>
<dbReference type="RefSeq" id="WP_245794404.1">
    <property type="nucleotide sequence ID" value="NZ_FSRL01000001.1"/>
</dbReference>
<dbReference type="GO" id="GO:0003677">
    <property type="term" value="F:DNA binding"/>
    <property type="evidence" value="ECO:0007669"/>
    <property type="project" value="InterPro"/>
</dbReference>
<evidence type="ECO:0000313" key="4">
    <source>
        <dbReference type="Proteomes" id="UP000184932"/>
    </source>
</evidence>
<dbReference type="GO" id="GO:0006355">
    <property type="term" value="P:regulation of DNA-templated transcription"/>
    <property type="evidence" value="ECO:0007669"/>
    <property type="project" value="InterPro"/>
</dbReference>
<dbReference type="Gene3D" id="1.10.1660.10">
    <property type="match status" value="1"/>
</dbReference>
<dbReference type="InterPro" id="IPR000551">
    <property type="entry name" value="MerR-type_HTH_dom"/>
</dbReference>
<dbReference type="SUPFAM" id="SSF46955">
    <property type="entry name" value="Putative DNA-binding domain"/>
    <property type="match status" value="1"/>
</dbReference>
<sequence length="399" mass="42145">MGKAPDAFRTISEVADWLGVQTHVLRFWESKFAQVKPLKRAGGRRYYRPADMELLGGIRKLLHEDGLTIKGAQKFIRENGVKAVAELSPPVDLGAADEPDAVETRDQAQPPETVVDMTGETQPPSVTPAPAGFYDAVNMSGEAPAPAVEPEPEGYFEAVDVSGEEPTPAVEPEPEGYFEAVDVSGEAPAPAVEAEPEGYFEAVDVSGEAPAPAVEPEPEGYFEAVDVSGEEPAPAAEVHILRDGPEDAVDMTGEAPAPAPGIVEAAPEQKSNFFVDPPEEDDPEVAPVEAGGAAAEKEEMALPSFIRKPMDGRETTVPPVTPGPLPLTGADQERAQDAGLPDARFAGVGASQMPDRAQDPQDQAERAPQAPAPAPAGQPDMTALRPLYDRLIALRARMG</sequence>
<dbReference type="AlphaFoldDB" id="A0A1N6FB38"/>
<evidence type="ECO:0000313" key="3">
    <source>
        <dbReference type="EMBL" id="SIN92406.1"/>
    </source>
</evidence>
<feature type="compositionally biased region" description="Low complexity" evidence="1">
    <location>
        <begin position="285"/>
        <end position="294"/>
    </location>
</feature>
<proteinExistence type="predicted"/>